<dbReference type="GO" id="GO:0003700">
    <property type="term" value="F:DNA-binding transcription factor activity"/>
    <property type="evidence" value="ECO:0007669"/>
    <property type="project" value="InterPro"/>
</dbReference>
<dbReference type="PRINTS" id="PR00040">
    <property type="entry name" value="HTHMERR"/>
</dbReference>
<dbReference type="Proteomes" id="UP000523161">
    <property type="component" value="Unassembled WGS sequence"/>
</dbReference>
<dbReference type="PROSITE" id="PS00552">
    <property type="entry name" value="HTH_MERR_1"/>
    <property type="match status" value="1"/>
</dbReference>
<dbReference type="Gene3D" id="1.10.1660.10">
    <property type="match status" value="1"/>
</dbReference>
<evidence type="ECO:0000256" key="6">
    <source>
        <dbReference type="SAM" id="Coils"/>
    </source>
</evidence>
<evidence type="ECO:0000313" key="8">
    <source>
        <dbReference type="EMBL" id="NRQ42139.1"/>
    </source>
</evidence>
<dbReference type="NCBIfam" id="TIGR02044">
    <property type="entry name" value="CueR"/>
    <property type="match status" value="1"/>
</dbReference>
<name>A0A7Y5AQ10_9GAMM</name>
<evidence type="ECO:0000256" key="4">
    <source>
        <dbReference type="ARBA" id="ARBA00023125"/>
    </source>
</evidence>
<dbReference type="AlphaFoldDB" id="A0A7Y5AQ10"/>
<dbReference type="InterPro" id="IPR047057">
    <property type="entry name" value="MerR_fam"/>
</dbReference>
<dbReference type="InterPro" id="IPR009061">
    <property type="entry name" value="DNA-bd_dom_put_sf"/>
</dbReference>
<feature type="domain" description="HTH merR-type" evidence="7">
    <location>
        <begin position="4"/>
        <end position="73"/>
    </location>
</feature>
<keyword evidence="9" id="KW-1185">Reference proteome</keyword>
<dbReference type="GO" id="GO:0045893">
    <property type="term" value="P:positive regulation of DNA-templated transcription"/>
    <property type="evidence" value="ECO:0007669"/>
    <property type="project" value="InterPro"/>
</dbReference>
<dbReference type="GO" id="GO:0005507">
    <property type="term" value="F:copper ion binding"/>
    <property type="evidence" value="ECO:0007669"/>
    <property type="project" value="InterPro"/>
</dbReference>
<dbReference type="Pfam" id="PF09278">
    <property type="entry name" value="MerR-DNA-bind"/>
    <property type="match status" value="1"/>
</dbReference>
<evidence type="ECO:0000256" key="5">
    <source>
        <dbReference type="ARBA" id="ARBA00023163"/>
    </source>
</evidence>
<feature type="coiled-coil region" evidence="6">
    <location>
        <begin position="85"/>
        <end position="115"/>
    </location>
</feature>
<protein>
    <submittedName>
        <fullName evidence="8">Cu(I)-responsive transcriptional regulator</fullName>
    </submittedName>
</protein>
<keyword evidence="3" id="KW-0805">Transcription regulation</keyword>
<proteinExistence type="predicted"/>
<gene>
    <name evidence="8" type="primary">cueR</name>
    <name evidence="8" type="ORF">HRH59_06100</name>
</gene>
<dbReference type="InterPro" id="IPR015358">
    <property type="entry name" value="Tscrpt_reg_MerR_DNA-bd"/>
</dbReference>
<evidence type="ECO:0000256" key="1">
    <source>
        <dbReference type="ARBA" id="ARBA00004496"/>
    </source>
</evidence>
<dbReference type="GO" id="GO:0005737">
    <property type="term" value="C:cytoplasm"/>
    <property type="evidence" value="ECO:0007669"/>
    <property type="project" value="UniProtKB-SubCell"/>
</dbReference>
<dbReference type="RefSeq" id="WP_173500391.1">
    <property type="nucleotide sequence ID" value="NZ_JABSOD010000005.1"/>
</dbReference>
<dbReference type="Pfam" id="PF00376">
    <property type="entry name" value="MerR"/>
    <property type="match status" value="1"/>
</dbReference>
<dbReference type="EMBL" id="JABSOD010000005">
    <property type="protein sequence ID" value="NRQ42139.1"/>
    <property type="molecule type" value="Genomic_DNA"/>
</dbReference>
<keyword evidence="5" id="KW-0804">Transcription</keyword>
<dbReference type="InterPro" id="IPR011789">
    <property type="entry name" value="CueR"/>
</dbReference>
<dbReference type="PANTHER" id="PTHR30204:SF94">
    <property type="entry name" value="HEAVY METAL-DEPENDENT TRANSCRIPTIONAL REGULATOR HI_0293-RELATED"/>
    <property type="match status" value="1"/>
</dbReference>
<keyword evidence="4" id="KW-0238">DNA-binding</keyword>
<evidence type="ECO:0000256" key="2">
    <source>
        <dbReference type="ARBA" id="ARBA00022490"/>
    </source>
</evidence>
<sequence length="136" mass="15059">MATLLTIGDAAKASGLTAKMIRHYEQSGLLQKPARTDAGYRLYNSQQVQQLSFIHQARQLGFSLHEIQSLLQLWQNPQRESRVVKQLAEQHLADIARKIAELQNMQQLLQQLADSCSADSSPHCAILAALAPQAAD</sequence>
<reference evidence="8 9" key="1">
    <citation type="submission" date="2020-06" db="EMBL/GenBank/DDBJ databases">
        <title>Rheinheimera sp. nov., a marine bacterium isolated from coastal.</title>
        <authorList>
            <person name="Yu Q."/>
            <person name="Qi Y."/>
            <person name="Pu J."/>
        </authorList>
    </citation>
    <scope>NUCLEOTIDE SEQUENCE [LARGE SCALE GENOMIC DNA]</scope>
    <source>
        <strain evidence="8 9">YQF-2</strain>
    </source>
</reference>
<comment type="subcellular location">
    <subcellularLocation>
        <location evidence="1">Cytoplasm</location>
    </subcellularLocation>
</comment>
<comment type="caution">
    <text evidence="8">The sequence shown here is derived from an EMBL/GenBank/DDBJ whole genome shotgun (WGS) entry which is preliminary data.</text>
</comment>
<evidence type="ECO:0000259" key="7">
    <source>
        <dbReference type="PROSITE" id="PS50937"/>
    </source>
</evidence>
<dbReference type="PROSITE" id="PS50937">
    <property type="entry name" value="HTH_MERR_2"/>
    <property type="match status" value="1"/>
</dbReference>
<dbReference type="InterPro" id="IPR000551">
    <property type="entry name" value="MerR-type_HTH_dom"/>
</dbReference>
<accession>A0A7Y5AQ10</accession>
<dbReference type="SMART" id="SM00422">
    <property type="entry name" value="HTH_MERR"/>
    <property type="match status" value="1"/>
</dbReference>
<dbReference type="SUPFAM" id="SSF46955">
    <property type="entry name" value="Putative DNA-binding domain"/>
    <property type="match status" value="1"/>
</dbReference>
<organism evidence="8 9">
    <name type="scientific">Rheinheimera lutimaris</name>
    <dbReference type="NCBI Taxonomy" id="2740584"/>
    <lineage>
        <taxon>Bacteria</taxon>
        <taxon>Pseudomonadati</taxon>
        <taxon>Pseudomonadota</taxon>
        <taxon>Gammaproteobacteria</taxon>
        <taxon>Chromatiales</taxon>
        <taxon>Chromatiaceae</taxon>
        <taxon>Rheinheimera</taxon>
    </lineage>
</organism>
<dbReference type="GO" id="GO:0003677">
    <property type="term" value="F:DNA binding"/>
    <property type="evidence" value="ECO:0007669"/>
    <property type="project" value="UniProtKB-KW"/>
</dbReference>
<evidence type="ECO:0000313" key="9">
    <source>
        <dbReference type="Proteomes" id="UP000523161"/>
    </source>
</evidence>
<keyword evidence="2" id="KW-0963">Cytoplasm</keyword>
<keyword evidence="6" id="KW-0175">Coiled coil</keyword>
<dbReference type="PANTHER" id="PTHR30204">
    <property type="entry name" value="REDOX-CYCLING DRUG-SENSING TRANSCRIPTIONAL ACTIVATOR SOXR"/>
    <property type="match status" value="1"/>
</dbReference>
<evidence type="ECO:0000256" key="3">
    <source>
        <dbReference type="ARBA" id="ARBA00023015"/>
    </source>
</evidence>